<dbReference type="Proteomes" id="UP001157502">
    <property type="component" value="Chromosome 1"/>
</dbReference>
<name>A0ACC2HM14_DALPE</name>
<evidence type="ECO:0000313" key="1">
    <source>
        <dbReference type="EMBL" id="KAJ8016936.1"/>
    </source>
</evidence>
<evidence type="ECO:0000313" key="2">
    <source>
        <dbReference type="Proteomes" id="UP001157502"/>
    </source>
</evidence>
<sequence length="84" mass="9753">MRSSDISWRFLSRPFVTVSSPLIIQSLDFFRGYAMHKSPRSHTHSVAPRRSTHSKQGRQESHRRRLECAADVPAQNISYMTLPR</sequence>
<accession>A0ACC2HM14</accession>
<comment type="caution">
    <text evidence="1">The sequence shown here is derived from an EMBL/GenBank/DDBJ whole genome shotgun (WGS) entry which is preliminary data.</text>
</comment>
<gene>
    <name evidence="1" type="ORF">DPEC_G00012530</name>
</gene>
<keyword evidence="2" id="KW-1185">Reference proteome</keyword>
<reference evidence="1" key="1">
    <citation type="submission" date="2021-05" db="EMBL/GenBank/DDBJ databases">
        <authorList>
            <person name="Pan Q."/>
            <person name="Jouanno E."/>
            <person name="Zahm M."/>
            <person name="Klopp C."/>
            <person name="Cabau C."/>
            <person name="Louis A."/>
            <person name="Berthelot C."/>
            <person name="Parey E."/>
            <person name="Roest Crollius H."/>
            <person name="Montfort J."/>
            <person name="Robinson-Rechavi M."/>
            <person name="Bouchez O."/>
            <person name="Lampietro C."/>
            <person name="Lopez Roques C."/>
            <person name="Donnadieu C."/>
            <person name="Postlethwait J."/>
            <person name="Bobe J."/>
            <person name="Dillon D."/>
            <person name="Chandos A."/>
            <person name="von Hippel F."/>
            <person name="Guiguen Y."/>
        </authorList>
    </citation>
    <scope>NUCLEOTIDE SEQUENCE</scope>
    <source>
        <strain evidence="1">YG-Jan2019</strain>
    </source>
</reference>
<proteinExistence type="predicted"/>
<dbReference type="EMBL" id="CM055728">
    <property type="protein sequence ID" value="KAJ8016936.1"/>
    <property type="molecule type" value="Genomic_DNA"/>
</dbReference>
<protein>
    <submittedName>
        <fullName evidence="1">Uncharacterized protein</fullName>
    </submittedName>
</protein>
<organism evidence="1 2">
    <name type="scientific">Dallia pectoralis</name>
    <name type="common">Alaska blackfish</name>
    <dbReference type="NCBI Taxonomy" id="75939"/>
    <lineage>
        <taxon>Eukaryota</taxon>
        <taxon>Metazoa</taxon>
        <taxon>Chordata</taxon>
        <taxon>Craniata</taxon>
        <taxon>Vertebrata</taxon>
        <taxon>Euteleostomi</taxon>
        <taxon>Actinopterygii</taxon>
        <taxon>Neopterygii</taxon>
        <taxon>Teleostei</taxon>
        <taxon>Protacanthopterygii</taxon>
        <taxon>Esociformes</taxon>
        <taxon>Umbridae</taxon>
        <taxon>Dallia</taxon>
    </lineage>
</organism>